<dbReference type="InterPro" id="IPR013103">
    <property type="entry name" value="RVT_2"/>
</dbReference>
<dbReference type="Proteomes" id="UP001151760">
    <property type="component" value="Unassembled WGS sequence"/>
</dbReference>
<protein>
    <submittedName>
        <fullName evidence="3">Ribonuclease H-like domain-containing protein</fullName>
    </submittedName>
</protein>
<reference evidence="3" key="1">
    <citation type="journal article" date="2022" name="Int. J. Mol. Sci.">
        <title>Draft Genome of Tanacetum Coccineum: Genomic Comparison of Closely Related Tanacetum-Family Plants.</title>
        <authorList>
            <person name="Yamashiro T."/>
            <person name="Shiraishi A."/>
            <person name="Nakayama K."/>
            <person name="Satake H."/>
        </authorList>
    </citation>
    <scope>NUCLEOTIDE SEQUENCE</scope>
</reference>
<organism evidence="3 4">
    <name type="scientific">Tanacetum coccineum</name>
    <dbReference type="NCBI Taxonomy" id="301880"/>
    <lineage>
        <taxon>Eukaryota</taxon>
        <taxon>Viridiplantae</taxon>
        <taxon>Streptophyta</taxon>
        <taxon>Embryophyta</taxon>
        <taxon>Tracheophyta</taxon>
        <taxon>Spermatophyta</taxon>
        <taxon>Magnoliopsida</taxon>
        <taxon>eudicotyledons</taxon>
        <taxon>Gunneridae</taxon>
        <taxon>Pentapetalae</taxon>
        <taxon>asterids</taxon>
        <taxon>campanulids</taxon>
        <taxon>Asterales</taxon>
        <taxon>Asteraceae</taxon>
        <taxon>Asteroideae</taxon>
        <taxon>Anthemideae</taxon>
        <taxon>Anthemidinae</taxon>
        <taxon>Tanacetum</taxon>
    </lineage>
</organism>
<proteinExistence type="predicted"/>
<feature type="domain" description="Reverse transcriptase Ty1/copia-type" evidence="2">
    <location>
        <begin position="11"/>
        <end position="108"/>
    </location>
</feature>
<comment type="caution">
    <text evidence="3">The sequence shown here is derived from an EMBL/GenBank/DDBJ whole genome shotgun (WGS) entry which is preliminary data.</text>
</comment>
<evidence type="ECO:0000313" key="3">
    <source>
        <dbReference type="EMBL" id="GJS77226.1"/>
    </source>
</evidence>
<feature type="region of interest" description="Disordered" evidence="1">
    <location>
        <begin position="123"/>
        <end position="177"/>
    </location>
</feature>
<reference evidence="3" key="2">
    <citation type="submission" date="2022-01" db="EMBL/GenBank/DDBJ databases">
        <authorList>
            <person name="Yamashiro T."/>
            <person name="Shiraishi A."/>
            <person name="Satake H."/>
            <person name="Nakayama K."/>
        </authorList>
    </citation>
    <scope>NUCLEOTIDE SEQUENCE</scope>
</reference>
<dbReference type="EMBL" id="BQNB010010432">
    <property type="protein sequence ID" value="GJS77226.1"/>
    <property type="molecule type" value="Genomic_DNA"/>
</dbReference>
<accession>A0ABQ4YIG1</accession>
<sequence length="442" mass="49915">MIGGSRVHTRRRARIGCDEVYCPVARFEASRTILAYASFKNFVVYQMDAKSAFLYGKNEEEVYVCQPLGFEDPDFPEEYTKVEQALYRLLSSSRELCMCLCKIQVNLKVFTSHALKKESLDEAVNKERDNSLERAATTATSLDVEQDRGNINKTQSKATPNEPSSLGTSSSGGPRRQETMGDIIARTRFENVSKTSNDSLLAEVNTPRSDEDRLKLSELMEFCTKLQQRVLDLENTKTAQAQEITSLKLRVKKLEKKGGSRTPKLKILYKGRYGDEDMFGVNDLEGDEVIVETKVASKDVNLSVDEVTLAQALAALKSAKPKADKVMLQELEQGTITTTTAATTVTAASTRPKAKRLDKAQDKCKWIMVEEPVKMKKKDQISLDEELAFKLQAEEEKEERLAREKVQQIEEANIVSWDNVQEMIDVDYQTGSNKYKQKNKRI</sequence>
<dbReference type="SUPFAM" id="SSF90250">
    <property type="entry name" value="Troponin coil-coiled subunits"/>
    <property type="match status" value="1"/>
</dbReference>
<name>A0ABQ4YIG1_9ASTR</name>
<feature type="compositionally biased region" description="Basic and acidic residues" evidence="1">
    <location>
        <begin position="123"/>
        <end position="132"/>
    </location>
</feature>
<evidence type="ECO:0000256" key="1">
    <source>
        <dbReference type="SAM" id="MobiDB-lite"/>
    </source>
</evidence>
<dbReference type="InterPro" id="IPR038077">
    <property type="entry name" value="Troponin_sf"/>
</dbReference>
<feature type="compositionally biased region" description="Polar residues" evidence="1">
    <location>
        <begin position="151"/>
        <end position="163"/>
    </location>
</feature>
<gene>
    <name evidence="3" type="ORF">Tco_0727107</name>
</gene>
<evidence type="ECO:0000259" key="2">
    <source>
        <dbReference type="Pfam" id="PF07727"/>
    </source>
</evidence>
<feature type="compositionally biased region" description="Low complexity" evidence="1">
    <location>
        <begin position="164"/>
        <end position="173"/>
    </location>
</feature>
<dbReference type="Pfam" id="PF07727">
    <property type="entry name" value="RVT_2"/>
    <property type="match status" value="1"/>
</dbReference>
<keyword evidence="4" id="KW-1185">Reference proteome</keyword>
<evidence type="ECO:0000313" key="4">
    <source>
        <dbReference type="Proteomes" id="UP001151760"/>
    </source>
</evidence>